<protein>
    <submittedName>
        <fullName evidence="1">Uncharacterized protein</fullName>
    </submittedName>
</protein>
<gene>
    <name evidence="1" type="ORF">B7C42_05509</name>
</gene>
<name>A0A231H0C6_9NOCA</name>
<accession>A0A231H0C6</accession>
<dbReference type="AlphaFoldDB" id="A0A231H0C6"/>
<sequence>MFALWADPEYGRVPLGHHALTGTWWVTWRVISSVVDTVPIVTLVSMFESHPEPEETEMYGVMNHERVPVMTTGFAHIIMQVHIDCALCVCPVKQQAKQRLIEAKRLVPDSTRQ</sequence>
<organism evidence="1 2">
    <name type="scientific">Nocardia cerradoensis</name>
    <dbReference type="NCBI Taxonomy" id="85688"/>
    <lineage>
        <taxon>Bacteria</taxon>
        <taxon>Bacillati</taxon>
        <taxon>Actinomycetota</taxon>
        <taxon>Actinomycetes</taxon>
        <taxon>Mycobacteriales</taxon>
        <taxon>Nocardiaceae</taxon>
        <taxon>Nocardia</taxon>
    </lineage>
</organism>
<proteinExistence type="predicted"/>
<reference evidence="1 2" key="1">
    <citation type="submission" date="2017-07" db="EMBL/GenBank/DDBJ databases">
        <title>First draft Genome Sequence of Nocardia cerradoensis isolated from human infection.</title>
        <authorList>
            <person name="Carrasco G."/>
        </authorList>
    </citation>
    <scope>NUCLEOTIDE SEQUENCE [LARGE SCALE GENOMIC DNA]</scope>
    <source>
        <strain evidence="1 2">CNM20130759</strain>
    </source>
</reference>
<evidence type="ECO:0000313" key="1">
    <source>
        <dbReference type="EMBL" id="OXR42310.1"/>
    </source>
</evidence>
<dbReference type="Proteomes" id="UP000215506">
    <property type="component" value="Unassembled WGS sequence"/>
</dbReference>
<evidence type="ECO:0000313" key="2">
    <source>
        <dbReference type="Proteomes" id="UP000215506"/>
    </source>
</evidence>
<comment type="caution">
    <text evidence="1">The sequence shown here is derived from an EMBL/GenBank/DDBJ whole genome shotgun (WGS) entry which is preliminary data.</text>
</comment>
<dbReference type="EMBL" id="NGAF01000014">
    <property type="protein sequence ID" value="OXR42310.1"/>
    <property type="molecule type" value="Genomic_DNA"/>
</dbReference>
<keyword evidence="2" id="KW-1185">Reference proteome</keyword>